<name>A0ABD1J597_9TELE</name>
<dbReference type="InterPro" id="IPR052221">
    <property type="entry name" value="SLC35F_Transporter"/>
</dbReference>
<feature type="transmembrane region" description="Helical" evidence="9">
    <location>
        <begin position="429"/>
        <end position="448"/>
    </location>
</feature>
<proteinExistence type="inferred from homology"/>
<evidence type="ECO:0000256" key="5">
    <source>
        <dbReference type="ARBA" id="ARBA00022989"/>
    </source>
</evidence>
<comment type="function">
    <text evidence="7">Putative solute transporter.</text>
</comment>
<sequence>MVFFFILGEENLLAILKRRWWKYMILGLIDIEANYLVIKAYQYTTLTSVQLLDCFVIPVVLLLSWFFLLVRYKAVHFVGVGVCLLGIGCMVGADVLVGRQQGLGDHKLLGDLLVLGGATLYGISNVCEEFIVKNLSRVEFLGMMGLFGSFFSGIQLLTPSAASPPVQPHPQCSLTPSPASLLVEPHPQCSLTPSAASLPVQPHPQSSLTPNASSPQCSLTTSAASLPVQPHTQWSLTLSAASLCAVSPPVHPHPQCILTPSVASAPVQPQPQCSLTLCSLTPSASSPPVQPHSQKVCYTRAVILSVQPHPSAASPTMEPHPLVEPHPQHSLTPSAASPPMEPHPLVEPHYQCRLTPSAASPTVEPHSQCSLTPSGASPPVQSHPQWSLTTSAFSLPVQPHFVQPHHQCSLTLRRAIMEHKQLLRVQWDWQIGLLYIGFSACMFGLYSFMPVVIKRTSATAVNLSLLTADLYSLFCGLFLFQYKFSGLYLLSFFIIVLGLVLYSSSSTYVAQDPRVYKQFRNAGNPITDTPTSGPLEPSVTYTSLGQEIEEEPRIA</sequence>
<feature type="transmembrane region" description="Helical" evidence="9">
    <location>
        <begin position="486"/>
        <end position="510"/>
    </location>
</feature>
<keyword evidence="6 9" id="KW-0472">Membrane</keyword>
<keyword evidence="4 9" id="KW-0812">Transmembrane</keyword>
<evidence type="ECO:0000256" key="3">
    <source>
        <dbReference type="ARBA" id="ARBA00022448"/>
    </source>
</evidence>
<evidence type="ECO:0000313" key="10">
    <source>
        <dbReference type="EMBL" id="KAL2082361.1"/>
    </source>
</evidence>
<dbReference type="SUPFAM" id="SSF103481">
    <property type="entry name" value="Multidrug resistance efflux transporter EmrE"/>
    <property type="match status" value="1"/>
</dbReference>
<dbReference type="Pfam" id="PF06027">
    <property type="entry name" value="SLC35F"/>
    <property type="match status" value="2"/>
</dbReference>
<dbReference type="GO" id="GO:0016020">
    <property type="term" value="C:membrane"/>
    <property type="evidence" value="ECO:0007669"/>
    <property type="project" value="UniProtKB-SubCell"/>
</dbReference>
<organism evidence="10 11">
    <name type="scientific">Coilia grayii</name>
    <name type="common">Gray's grenadier anchovy</name>
    <dbReference type="NCBI Taxonomy" id="363190"/>
    <lineage>
        <taxon>Eukaryota</taxon>
        <taxon>Metazoa</taxon>
        <taxon>Chordata</taxon>
        <taxon>Craniata</taxon>
        <taxon>Vertebrata</taxon>
        <taxon>Euteleostomi</taxon>
        <taxon>Actinopterygii</taxon>
        <taxon>Neopterygii</taxon>
        <taxon>Teleostei</taxon>
        <taxon>Clupei</taxon>
        <taxon>Clupeiformes</taxon>
        <taxon>Clupeoidei</taxon>
        <taxon>Engraulidae</taxon>
        <taxon>Coilinae</taxon>
        <taxon>Coilia</taxon>
    </lineage>
</organism>
<feature type="region of interest" description="Disordered" evidence="8">
    <location>
        <begin position="356"/>
        <end position="381"/>
    </location>
</feature>
<comment type="similarity">
    <text evidence="2">Belongs to the SLC35F solute transporter family.</text>
</comment>
<dbReference type="InterPro" id="IPR009262">
    <property type="entry name" value="SLC35_F1/F2/F6"/>
</dbReference>
<dbReference type="AlphaFoldDB" id="A0ABD1J597"/>
<dbReference type="InterPro" id="IPR037185">
    <property type="entry name" value="EmrE-like"/>
</dbReference>
<keyword evidence="5 9" id="KW-1133">Transmembrane helix</keyword>
<keyword evidence="3" id="KW-0813">Transport</keyword>
<feature type="transmembrane region" description="Helical" evidence="9">
    <location>
        <begin position="460"/>
        <end position="480"/>
    </location>
</feature>
<feature type="region of interest" description="Disordered" evidence="8">
    <location>
        <begin position="309"/>
        <end position="342"/>
    </location>
</feature>
<dbReference type="EMBL" id="JBHFQA010000019">
    <property type="protein sequence ID" value="KAL2082361.1"/>
    <property type="molecule type" value="Genomic_DNA"/>
</dbReference>
<feature type="transmembrane region" description="Helical" evidence="9">
    <location>
        <begin position="74"/>
        <end position="97"/>
    </location>
</feature>
<evidence type="ECO:0000313" key="11">
    <source>
        <dbReference type="Proteomes" id="UP001591681"/>
    </source>
</evidence>
<dbReference type="PANTHER" id="PTHR14233">
    <property type="entry name" value="DUF914-RELATED"/>
    <property type="match status" value="1"/>
</dbReference>
<evidence type="ECO:0000256" key="8">
    <source>
        <dbReference type="SAM" id="MobiDB-lite"/>
    </source>
</evidence>
<evidence type="ECO:0000256" key="6">
    <source>
        <dbReference type="ARBA" id="ARBA00023136"/>
    </source>
</evidence>
<evidence type="ECO:0008006" key="12">
    <source>
        <dbReference type="Google" id="ProtNLM"/>
    </source>
</evidence>
<keyword evidence="11" id="KW-1185">Reference proteome</keyword>
<comment type="caution">
    <text evidence="10">The sequence shown here is derived from an EMBL/GenBank/DDBJ whole genome shotgun (WGS) entry which is preliminary data.</text>
</comment>
<feature type="compositionally biased region" description="Polar residues" evidence="8">
    <location>
        <begin position="357"/>
        <end position="381"/>
    </location>
</feature>
<dbReference type="PANTHER" id="PTHR14233:SF10">
    <property type="entry name" value="SOLUTE CARRIER FAMILY 35 MEMBER F1"/>
    <property type="match status" value="1"/>
</dbReference>
<feature type="region of interest" description="Disordered" evidence="8">
    <location>
        <begin position="193"/>
        <end position="215"/>
    </location>
</feature>
<feature type="compositionally biased region" description="Polar residues" evidence="8">
    <location>
        <begin position="203"/>
        <end position="215"/>
    </location>
</feature>
<comment type="subcellular location">
    <subcellularLocation>
        <location evidence="1">Membrane</location>
        <topology evidence="1">Multi-pass membrane protein</topology>
    </subcellularLocation>
</comment>
<gene>
    <name evidence="10" type="ORF">ACEWY4_022179</name>
</gene>
<protein>
    <recommendedName>
        <fullName evidence="12">Solute carrier family 35 member F1</fullName>
    </recommendedName>
</protein>
<dbReference type="Proteomes" id="UP001591681">
    <property type="component" value="Unassembled WGS sequence"/>
</dbReference>
<evidence type="ECO:0000256" key="1">
    <source>
        <dbReference type="ARBA" id="ARBA00004141"/>
    </source>
</evidence>
<evidence type="ECO:0000256" key="7">
    <source>
        <dbReference type="ARBA" id="ARBA00037727"/>
    </source>
</evidence>
<reference evidence="10 11" key="1">
    <citation type="submission" date="2024-09" db="EMBL/GenBank/DDBJ databases">
        <title>A chromosome-level genome assembly of Gray's grenadier anchovy, Coilia grayii.</title>
        <authorList>
            <person name="Fu Z."/>
        </authorList>
    </citation>
    <scope>NUCLEOTIDE SEQUENCE [LARGE SCALE GENOMIC DNA]</scope>
    <source>
        <strain evidence="10">G4</strain>
        <tissue evidence="10">Muscle</tissue>
    </source>
</reference>
<evidence type="ECO:0000256" key="4">
    <source>
        <dbReference type="ARBA" id="ARBA00022692"/>
    </source>
</evidence>
<accession>A0ABD1J597</accession>
<evidence type="ECO:0000256" key="2">
    <source>
        <dbReference type="ARBA" id="ARBA00007863"/>
    </source>
</evidence>
<feature type="transmembrane region" description="Helical" evidence="9">
    <location>
        <begin position="50"/>
        <end position="68"/>
    </location>
</feature>
<evidence type="ECO:0000256" key="9">
    <source>
        <dbReference type="SAM" id="Phobius"/>
    </source>
</evidence>